<dbReference type="InterPro" id="IPR011663">
    <property type="entry name" value="UTRA"/>
</dbReference>
<dbReference type="InterPro" id="IPR028978">
    <property type="entry name" value="Chorismate_lyase_/UTRA_dom_sf"/>
</dbReference>
<keyword evidence="3" id="KW-0804">Transcription</keyword>
<proteinExistence type="predicted"/>
<dbReference type="RefSeq" id="WP_089061974.1">
    <property type="nucleotide sequence ID" value="NZ_CP022315.1"/>
</dbReference>
<dbReference type="CDD" id="cd07377">
    <property type="entry name" value="WHTH_GntR"/>
    <property type="match status" value="1"/>
</dbReference>
<dbReference type="PRINTS" id="PR00035">
    <property type="entry name" value="HTHGNTR"/>
</dbReference>
<dbReference type="Gene3D" id="3.40.1410.10">
    <property type="entry name" value="Chorismate lyase-like"/>
    <property type="match status" value="1"/>
</dbReference>
<feature type="domain" description="HTH gntR-type" evidence="4">
    <location>
        <begin position="8"/>
        <end position="76"/>
    </location>
</feature>
<dbReference type="PROSITE" id="PS50949">
    <property type="entry name" value="HTH_GNTR"/>
    <property type="match status" value="1"/>
</dbReference>
<dbReference type="Pfam" id="PF00392">
    <property type="entry name" value="GntR"/>
    <property type="match status" value="1"/>
</dbReference>
<evidence type="ECO:0000256" key="2">
    <source>
        <dbReference type="ARBA" id="ARBA00023125"/>
    </source>
</evidence>
<dbReference type="Proteomes" id="UP000198312">
    <property type="component" value="Chromosome"/>
</dbReference>
<dbReference type="OrthoDB" id="9815017at2"/>
<dbReference type="SUPFAM" id="SSF64288">
    <property type="entry name" value="Chorismate lyase-like"/>
    <property type="match status" value="1"/>
</dbReference>
<dbReference type="InterPro" id="IPR050679">
    <property type="entry name" value="Bact_HTH_transcr_reg"/>
</dbReference>
<organism evidence="5 6">
    <name type="scientific">Virgibacillus phasianinus</name>
    <dbReference type="NCBI Taxonomy" id="2017483"/>
    <lineage>
        <taxon>Bacteria</taxon>
        <taxon>Bacillati</taxon>
        <taxon>Bacillota</taxon>
        <taxon>Bacilli</taxon>
        <taxon>Bacillales</taxon>
        <taxon>Bacillaceae</taxon>
        <taxon>Virgibacillus</taxon>
    </lineage>
</organism>
<keyword evidence="6" id="KW-1185">Reference proteome</keyword>
<dbReference type="AlphaFoldDB" id="A0A220U3S6"/>
<evidence type="ECO:0000256" key="3">
    <source>
        <dbReference type="ARBA" id="ARBA00023163"/>
    </source>
</evidence>
<gene>
    <name evidence="5" type="ORF">CFK37_11455</name>
</gene>
<accession>A0A220U3S6</accession>
<dbReference type="EMBL" id="CP022315">
    <property type="protein sequence ID" value="ASK62715.1"/>
    <property type="molecule type" value="Genomic_DNA"/>
</dbReference>
<evidence type="ECO:0000313" key="6">
    <source>
        <dbReference type="Proteomes" id="UP000198312"/>
    </source>
</evidence>
<dbReference type="SMART" id="SM00345">
    <property type="entry name" value="HTH_GNTR"/>
    <property type="match status" value="1"/>
</dbReference>
<evidence type="ECO:0000313" key="5">
    <source>
        <dbReference type="EMBL" id="ASK62715.1"/>
    </source>
</evidence>
<dbReference type="GO" id="GO:0003677">
    <property type="term" value="F:DNA binding"/>
    <property type="evidence" value="ECO:0007669"/>
    <property type="project" value="UniProtKB-KW"/>
</dbReference>
<sequence>MIDKNSPLPIYYQLEEEIRLLIQTEKLSPGELLPSEREYAERYNISRMTVRQAINNLAAEGLLYRQKGRGTFVSEKKFEQDLQGLTSFSEDMRARGLTPSNKLLSFQTLHANERIAELLRLNKNDEVYEIKRIRYANESPVAVETIYTPKHLVGNLTDANVVESFYKYIETNLNLNISYGDQMIESVLANEFEIENLHVKAGDPVLLIQRITYLSDENATPLEYVKSAYRADKYKFKLQMRR</sequence>
<dbReference type="InterPro" id="IPR000524">
    <property type="entry name" value="Tscrpt_reg_HTH_GntR"/>
</dbReference>
<dbReference type="GO" id="GO:0003700">
    <property type="term" value="F:DNA-binding transcription factor activity"/>
    <property type="evidence" value="ECO:0007669"/>
    <property type="project" value="InterPro"/>
</dbReference>
<dbReference type="PANTHER" id="PTHR44846">
    <property type="entry name" value="MANNOSYL-D-GLYCERATE TRANSPORT/METABOLISM SYSTEM REPRESSOR MNGR-RELATED"/>
    <property type="match status" value="1"/>
</dbReference>
<evidence type="ECO:0000259" key="4">
    <source>
        <dbReference type="PROSITE" id="PS50949"/>
    </source>
</evidence>
<dbReference type="Pfam" id="PF07702">
    <property type="entry name" value="UTRA"/>
    <property type="match status" value="1"/>
</dbReference>
<keyword evidence="1" id="KW-0805">Transcription regulation</keyword>
<dbReference type="KEGG" id="vil:CFK37_11455"/>
<dbReference type="GO" id="GO:0045892">
    <property type="term" value="P:negative regulation of DNA-templated transcription"/>
    <property type="evidence" value="ECO:0007669"/>
    <property type="project" value="TreeGrafter"/>
</dbReference>
<name>A0A220U3S6_9BACI</name>
<dbReference type="PANTHER" id="PTHR44846:SF1">
    <property type="entry name" value="MANNOSYL-D-GLYCERATE TRANSPORT_METABOLISM SYSTEM REPRESSOR MNGR-RELATED"/>
    <property type="match status" value="1"/>
</dbReference>
<dbReference type="Gene3D" id="1.10.10.10">
    <property type="entry name" value="Winged helix-like DNA-binding domain superfamily/Winged helix DNA-binding domain"/>
    <property type="match status" value="1"/>
</dbReference>
<dbReference type="SUPFAM" id="SSF46785">
    <property type="entry name" value="Winged helix' DNA-binding domain"/>
    <property type="match status" value="1"/>
</dbReference>
<reference evidence="5 6" key="1">
    <citation type="submission" date="2017-07" db="EMBL/GenBank/DDBJ databases">
        <title>Virgibacillus sp. LM2416.</title>
        <authorList>
            <person name="Tak E.J."/>
            <person name="Bae J.-W."/>
        </authorList>
    </citation>
    <scope>NUCLEOTIDE SEQUENCE [LARGE SCALE GENOMIC DNA]</scope>
    <source>
        <strain evidence="5 6">LM2416</strain>
    </source>
</reference>
<dbReference type="InterPro" id="IPR036388">
    <property type="entry name" value="WH-like_DNA-bd_sf"/>
</dbReference>
<dbReference type="SMART" id="SM00866">
    <property type="entry name" value="UTRA"/>
    <property type="match status" value="1"/>
</dbReference>
<protein>
    <submittedName>
        <fullName evidence="5">Phosphonate metabolism transcriptional regulator PhnF</fullName>
    </submittedName>
</protein>
<dbReference type="FunFam" id="1.10.10.10:FF:000079">
    <property type="entry name" value="GntR family transcriptional regulator"/>
    <property type="match status" value="1"/>
</dbReference>
<dbReference type="InterPro" id="IPR036390">
    <property type="entry name" value="WH_DNA-bd_sf"/>
</dbReference>
<keyword evidence="2" id="KW-0238">DNA-binding</keyword>
<evidence type="ECO:0000256" key="1">
    <source>
        <dbReference type="ARBA" id="ARBA00023015"/>
    </source>
</evidence>